<feature type="transmembrane region" description="Helical" evidence="2">
    <location>
        <begin position="27"/>
        <end position="48"/>
    </location>
</feature>
<proteinExistence type="predicted"/>
<feature type="compositionally biased region" description="Polar residues" evidence="1">
    <location>
        <begin position="436"/>
        <end position="449"/>
    </location>
</feature>
<keyword evidence="2 3" id="KW-0812">Transmembrane</keyword>
<dbReference type="AlphaFoldDB" id="Q22BE6"/>
<dbReference type="GeneID" id="7841174"/>
<dbReference type="EMBL" id="GG662519">
    <property type="protein sequence ID" value="EAR82609.3"/>
    <property type="molecule type" value="Genomic_DNA"/>
</dbReference>
<keyword evidence="2" id="KW-0472">Membrane</keyword>
<feature type="transmembrane region" description="Helical" evidence="2">
    <location>
        <begin position="326"/>
        <end position="345"/>
    </location>
</feature>
<feature type="region of interest" description="Disordered" evidence="1">
    <location>
        <begin position="436"/>
        <end position="458"/>
    </location>
</feature>
<reference evidence="4" key="1">
    <citation type="journal article" date="2006" name="PLoS Biol.">
        <title>Macronuclear genome sequence of the ciliate Tetrahymena thermophila, a model eukaryote.</title>
        <authorList>
            <person name="Eisen J.A."/>
            <person name="Coyne R.S."/>
            <person name="Wu M."/>
            <person name="Wu D."/>
            <person name="Thiagarajan M."/>
            <person name="Wortman J.R."/>
            <person name="Badger J.H."/>
            <person name="Ren Q."/>
            <person name="Amedeo P."/>
            <person name="Jones K.M."/>
            <person name="Tallon L.J."/>
            <person name="Delcher A.L."/>
            <person name="Salzberg S.L."/>
            <person name="Silva J.C."/>
            <person name="Haas B.J."/>
            <person name="Majoros W.H."/>
            <person name="Farzad M."/>
            <person name="Carlton J.M."/>
            <person name="Smith R.K. Jr."/>
            <person name="Garg J."/>
            <person name="Pearlman R.E."/>
            <person name="Karrer K.M."/>
            <person name="Sun L."/>
            <person name="Manning G."/>
            <person name="Elde N.C."/>
            <person name="Turkewitz A.P."/>
            <person name="Asai D.J."/>
            <person name="Wilkes D.E."/>
            <person name="Wang Y."/>
            <person name="Cai H."/>
            <person name="Collins K."/>
            <person name="Stewart B.A."/>
            <person name="Lee S.R."/>
            <person name="Wilamowska K."/>
            <person name="Weinberg Z."/>
            <person name="Ruzzo W.L."/>
            <person name="Wloga D."/>
            <person name="Gaertig J."/>
            <person name="Frankel J."/>
            <person name="Tsao C.-C."/>
            <person name="Gorovsky M.A."/>
            <person name="Keeling P.J."/>
            <person name="Waller R.F."/>
            <person name="Patron N.J."/>
            <person name="Cherry J.M."/>
            <person name="Stover N.A."/>
            <person name="Krieger C.J."/>
            <person name="del Toro C."/>
            <person name="Ryder H.F."/>
            <person name="Williamson S.C."/>
            <person name="Barbeau R.A."/>
            <person name="Hamilton E.P."/>
            <person name="Orias E."/>
        </authorList>
    </citation>
    <scope>NUCLEOTIDE SEQUENCE [LARGE SCALE GENOMIC DNA]</scope>
    <source>
        <strain evidence="4">SB210</strain>
    </source>
</reference>
<evidence type="ECO:0000256" key="1">
    <source>
        <dbReference type="SAM" id="MobiDB-lite"/>
    </source>
</evidence>
<dbReference type="KEGG" id="tet:TTHERM_01106110"/>
<evidence type="ECO:0000313" key="4">
    <source>
        <dbReference type="Proteomes" id="UP000009168"/>
    </source>
</evidence>
<evidence type="ECO:0000313" key="3">
    <source>
        <dbReference type="EMBL" id="EAR82609.3"/>
    </source>
</evidence>
<dbReference type="GO" id="GO:0007131">
    <property type="term" value="P:reciprocal meiotic recombination"/>
    <property type="evidence" value="ECO:0007669"/>
    <property type="project" value="TreeGrafter"/>
</dbReference>
<protein>
    <submittedName>
        <fullName evidence="3">Transmembrane protein, putative</fullName>
    </submittedName>
</protein>
<evidence type="ECO:0000256" key="2">
    <source>
        <dbReference type="SAM" id="Phobius"/>
    </source>
</evidence>
<name>Q22BE6_TETTS</name>
<organism evidence="3 4">
    <name type="scientific">Tetrahymena thermophila (strain SB210)</name>
    <dbReference type="NCBI Taxonomy" id="312017"/>
    <lineage>
        <taxon>Eukaryota</taxon>
        <taxon>Sar</taxon>
        <taxon>Alveolata</taxon>
        <taxon>Ciliophora</taxon>
        <taxon>Intramacronucleata</taxon>
        <taxon>Oligohymenophorea</taxon>
        <taxon>Hymenostomatida</taxon>
        <taxon>Tetrahymenina</taxon>
        <taxon>Tetrahymenidae</taxon>
        <taxon>Tetrahymena</taxon>
    </lineage>
</organism>
<dbReference type="OrthoDB" id="297833at2759"/>
<accession>Q22BE6</accession>
<dbReference type="GO" id="GO:0005634">
    <property type="term" value="C:nucleus"/>
    <property type="evidence" value="ECO:0007669"/>
    <property type="project" value="TreeGrafter"/>
</dbReference>
<gene>
    <name evidence="3" type="ORF">TTHERM_01106110</name>
</gene>
<keyword evidence="4" id="KW-1185">Reference proteome</keyword>
<dbReference type="HOGENOM" id="CLU_007792_0_0_1"/>
<dbReference type="RefSeq" id="XP_001030272.3">
    <property type="nucleotide sequence ID" value="XM_001030272.3"/>
</dbReference>
<dbReference type="PANTHER" id="PTHR31398:SF0">
    <property type="entry name" value="MEIOTIC NUCLEAR DIVISION PROTEIN 1 HOMOLOG"/>
    <property type="match status" value="1"/>
</dbReference>
<sequence>MSIFNQFKNLDLFGSTVQLNYRKQLEYVTNFGALGTIIMISFIASFLWNKAIQFINKETLIVQEYLNYQTDPTLLTLNQHNYMFGVRIKQSNFLSRPFFNITLEQRNYYQDDSGIKQEVKILQLVPCTEQHWKKFDGSYNFTNYLNQNKYDFLCPRLEDEMYLSGMYNSQTFSFLKIYVSDCVNATTPRAIGQWDPVCASQEEIESELLKIGAHGFSFIMTSSLINIQNYTQWNQYYLNDDHYFTFVPKKMAKNTNTFLRLYNLTSDVSLWPLDQIVEDSIFSYQTGDMQQTIELGRNDDKYVVLYIRRSPFNQQIQRRYQKISEFMSALGGFIQLIFIIFSFIFKKYNEVNLQIDLINQLYDFQIDEVSSAQSKKCLNSLQQDFEENQLISKKKDDFPNTQKIVRNSIINKKLDFLQVDDSIKLDSAAQISSEKSKSQNAFSKLNNTNNEDKHIGMTSPTQILRIQLNKSTQKKMNIKNNFEQKTLFQGNRNDIISQPKQNHKKKDQQNNIFFDFKIQNNFSIDNYKQKTSKEEEKIQQYFTKIQNEIEIQQKLKQKKTSFLQKIVNKFKRKNKEQKNNFLQQNQIQNYKQSSQKQDIPYTEKIKYVVYKFRELIKEKEHLFLSSSIFMCFESYKKKWQMLKKGFEYIKNDLDICIIIEKIQEMQKMKNLFLTQEQEIIFNFIPKPIITPSSNLQQLNRRSLVNDELITHHFNQFQQNNTQQNQDLPTLVTRMSYNTLGAYQILFESYLKVIQEKDEQSQVSSKLISYLGDELCELFDAYDFLLQNPQSTQLHKKINTLELSKFQNFQKGEILQEAEGLKKSNDFIFSKNADFQQSIKLGLEQLNKFIQSENINQLQIQECEIENIESDTKQEVLTSKEMSVLSQVSQQDYVSFNNNINQLSNNIVQNYYQKTIQGFINNKNKK</sequence>
<keyword evidence="2" id="KW-1133">Transmembrane helix</keyword>
<dbReference type="eggNOG" id="ENOG502SJ6P">
    <property type="taxonomic scope" value="Eukaryota"/>
</dbReference>
<dbReference type="Proteomes" id="UP000009168">
    <property type="component" value="Unassembled WGS sequence"/>
</dbReference>
<dbReference type="InParanoid" id="Q22BE6"/>
<dbReference type="PANTHER" id="PTHR31398">
    <property type="entry name" value="MEIOTIC NUCLEAR DIVISION PROTEIN 1 HOMOLOG"/>
    <property type="match status" value="1"/>
</dbReference>